<organism evidence="5">
    <name type="scientific">Thelazia callipaeda</name>
    <name type="common">Oriental eyeworm</name>
    <name type="synonym">Parasitic nematode</name>
    <dbReference type="NCBI Taxonomy" id="103827"/>
    <lineage>
        <taxon>Eukaryota</taxon>
        <taxon>Metazoa</taxon>
        <taxon>Ecdysozoa</taxon>
        <taxon>Nematoda</taxon>
        <taxon>Chromadorea</taxon>
        <taxon>Rhabditida</taxon>
        <taxon>Spirurina</taxon>
        <taxon>Spiruromorpha</taxon>
        <taxon>Thelazioidea</taxon>
        <taxon>Thelaziidae</taxon>
        <taxon>Thelazia</taxon>
    </lineage>
</organism>
<evidence type="ECO:0000313" key="3">
    <source>
        <dbReference type="EMBL" id="VDN01657.1"/>
    </source>
</evidence>
<dbReference type="SUPFAM" id="SSF69572">
    <property type="entry name" value="Activating enzymes of the ubiquitin-like proteins"/>
    <property type="match status" value="1"/>
</dbReference>
<evidence type="ECO:0000256" key="1">
    <source>
        <dbReference type="ARBA" id="ARBA00023150"/>
    </source>
</evidence>
<dbReference type="GO" id="GO:0005737">
    <property type="term" value="C:cytoplasm"/>
    <property type="evidence" value="ECO:0007669"/>
    <property type="project" value="TreeGrafter"/>
</dbReference>
<accession>A0A0N5CW34</accession>
<reference evidence="5" key="1">
    <citation type="submission" date="2017-02" db="UniProtKB">
        <authorList>
            <consortium name="WormBaseParasite"/>
        </authorList>
    </citation>
    <scope>IDENTIFICATION</scope>
</reference>
<dbReference type="OrthoDB" id="10261062at2759"/>
<keyword evidence="1" id="KW-0501">Molybdenum cofactor biosynthesis</keyword>
<dbReference type="GO" id="GO:0004792">
    <property type="term" value="F:thiosulfate-cyanide sulfurtransferase activity"/>
    <property type="evidence" value="ECO:0007669"/>
    <property type="project" value="TreeGrafter"/>
</dbReference>
<dbReference type="STRING" id="103827.A0A0N5CW34"/>
<dbReference type="InterPro" id="IPR036873">
    <property type="entry name" value="Rhodanese-like_dom_sf"/>
</dbReference>
<dbReference type="GO" id="GO:0002143">
    <property type="term" value="P:tRNA wobble position uridine thiolation"/>
    <property type="evidence" value="ECO:0007669"/>
    <property type="project" value="TreeGrafter"/>
</dbReference>
<evidence type="ECO:0000313" key="4">
    <source>
        <dbReference type="Proteomes" id="UP000276776"/>
    </source>
</evidence>
<dbReference type="WBParaSite" id="TCLT_0000454501-mRNA-1">
    <property type="protein sequence ID" value="TCLT_0000454501-mRNA-1"/>
    <property type="gene ID" value="TCLT_0000454501"/>
</dbReference>
<dbReference type="InterPro" id="IPR000594">
    <property type="entry name" value="ThiF_NAD_FAD-bd"/>
</dbReference>
<reference evidence="3 4" key="2">
    <citation type="submission" date="2018-11" db="EMBL/GenBank/DDBJ databases">
        <authorList>
            <consortium name="Pathogen Informatics"/>
        </authorList>
    </citation>
    <scope>NUCLEOTIDE SEQUENCE [LARGE SCALE GENOMIC DNA]</scope>
</reference>
<evidence type="ECO:0000259" key="2">
    <source>
        <dbReference type="PROSITE" id="PS50206"/>
    </source>
</evidence>
<dbReference type="Pfam" id="PF00899">
    <property type="entry name" value="ThiF"/>
    <property type="match status" value="1"/>
</dbReference>
<dbReference type="SMART" id="SM00450">
    <property type="entry name" value="RHOD"/>
    <property type="match status" value="1"/>
</dbReference>
<dbReference type="GO" id="GO:0006777">
    <property type="term" value="P:Mo-molybdopterin cofactor biosynthetic process"/>
    <property type="evidence" value="ECO:0007669"/>
    <property type="project" value="UniProtKB-KW"/>
</dbReference>
<dbReference type="PANTHER" id="PTHR10953:SF102">
    <property type="entry name" value="ADENYLYLTRANSFERASE AND SULFURTRANSFERASE MOCS3"/>
    <property type="match status" value="1"/>
</dbReference>
<protein>
    <submittedName>
        <fullName evidence="5">Rhodanese domain-containing protein</fullName>
    </submittedName>
</protein>
<dbReference type="GO" id="GO:0032447">
    <property type="term" value="P:protein urmylation"/>
    <property type="evidence" value="ECO:0007669"/>
    <property type="project" value="TreeGrafter"/>
</dbReference>
<sequence>MNELQDKSSEVLVVKEHNLSNIDVQRYSRQILLQEFGVQGQEKLQATSLLIAGVGGLGCNVALYCAGAGIGRIGIVDGDLISSDNLHRQVAYGEDYVSRPKAHSLRASINRYLINDACMLLKKPLVSGSVLRWDGHLSVYGYGQDCPCYRCLYPHPPSRDAVKTCSDDGVMGPVVGVIGCMQANEIIKIAANVKCSLAGYLYIFDGLNIKTKTVKLRQRNVDCLVCGDNASISNLEDCKELYECSAKENCQLLEKDDRVGPLFCLDLIKKCPDKLLLMDVRPAHEFSIGHLPYAINIPMTVLYGCEPEDLFHKLNTDINEMKNKGVYVICRRGNESQEAVIYLREKFADPMISFKDVDGGYENWFHTVDHDFPLY</sequence>
<dbReference type="EMBL" id="UYYF01004292">
    <property type="protein sequence ID" value="VDN01657.1"/>
    <property type="molecule type" value="Genomic_DNA"/>
</dbReference>
<dbReference type="InterPro" id="IPR035985">
    <property type="entry name" value="Ubiquitin-activating_enz"/>
</dbReference>
<dbReference type="Pfam" id="PF00581">
    <property type="entry name" value="Rhodanese"/>
    <property type="match status" value="1"/>
</dbReference>
<keyword evidence="4" id="KW-1185">Reference proteome</keyword>
<dbReference type="PANTHER" id="PTHR10953">
    <property type="entry name" value="UBIQUITIN-ACTIVATING ENZYME E1"/>
    <property type="match status" value="1"/>
</dbReference>
<dbReference type="InterPro" id="IPR001763">
    <property type="entry name" value="Rhodanese-like_dom"/>
</dbReference>
<dbReference type="InterPro" id="IPR045886">
    <property type="entry name" value="ThiF/MoeB/HesA"/>
</dbReference>
<dbReference type="Gene3D" id="3.40.250.10">
    <property type="entry name" value="Rhodanese-like domain"/>
    <property type="match status" value="1"/>
</dbReference>
<dbReference type="OMA" id="IPDVGMD"/>
<dbReference type="GO" id="GO:0016779">
    <property type="term" value="F:nucleotidyltransferase activity"/>
    <property type="evidence" value="ECO:0007669"/>
    <property type="project" value="TreeGrafter"/>
</dbReference>
<gene>
    <name evidence="3" type="ORF">TCLT_LOCUS4534</name>
</gene>
<proteinExistence type="predicted"/>
<evidence type="ECO:0000313" key="5">
    <source>
        <dbReference type="WBParaSite" id="TCLT_0000454501-mRNA-1"/>
    </source>
</evidence>
<dbReference type="GO" id="GO:0042292">
    <property type="term" value="F:URM1 activating enzyme activity"/>
    <property type="evidence" value="ECO:0007669"/>
    <property type="project" value="TreeGrafter"/>
</dbReference>
<dbReference type="Gene3D" id="3.40.50.720">
    <property type="entry name" value="NAD(P)-binding Rossmann-like Domain"/>
    <property type="match status" value="2"/>
</dbReference>
<feature type="domain" description="Rhodanese" evidence="2">
    <location>
        <begin position="271"/>
        <end position="373"/>
    </location>
</feature>
<dbReference type="Proteomes" id="UP000276776">
    <property type="component" value="Unassembled WGS sequence"/>
</dbReference>
<dbReference type="CDD" id="cd00757">
    <property type="entry name" value="ThiF_MoeB_HesA_family"/>
    <property type="match status" value="1"/>
</dbReference>
<dbReference type="PROSITE" id="PS50206">
    <property type="entry name" value="RHODANESE_3"/>
    <property type="match status" value="1"/>
</dbReference>
<dbReference type="AlphaFoldDB" id="A0A0N5CW34"/>
<name>A0A0N5CW34_THECL</name>